<gene>
    <name evidence="1" type="ORF">NEMVEDRAFT_v1g197478</name>
</gene>
<dbReference type="PhylomeDB" id="A7RI61"/>
<dbReference type="KEGG" id="nve:5521353"/>
<organism evidence="1 2">
    <name type="scientific">Nematostella vectensis</name>
    <name type="common">Starlet sea anemone</name>
    <dbReference type="NCBI Taxonomy" id="45351"/>
    <lineage>
        <taxon>Eukaryota</taxon>
        <taxon>Metazoa</taxon>
        <taxon>Cnidaria</taxon>
        <taxon>Anthozoa</taxon>
        <taxon>Hexacorallia</taxon>
        <taxon>Actiniaria</taxon>
        <taxon>Edwardsiidae</taxon>
        <taxon>Nematostella</taxon>
    </lineage>
</organism>
<dbReference type="OrthoDB" id="5947521at2759"/>
<proteinExistence type="predicted"/>
<evidence type="ECO:0000313" key="2">
    <source>
        <dbReference type="Proteomes" id="UP000001593"/>
    </source>
</evidence>
<evidence type="ECO:0000313" key="1">
    <source>
        <dbReference type="EMBL" id="EDO49096.1"/>
    </source>
</evidence>
<name>A7RI61_NEMVE</name>
<dbReference type="AlphaFoldDB" id="A7RI61"/>
<reference evidence="1 2" key="1">
    <citation type="journal article" date="2007" name="Science">
        <title>Sea anemone genome reveals ancestral eumetazoan gene repertoire and genomic organization.</title>
        <authorList>
            <person name="Putnam N.H."/>
            <person name="Srivastava M."/>
            <person name="Hellsten U."/>
            <person name="Dirks B."/>
            <person name="Chapman J."/>
            <person name="Salamov A."/>
            <person name="Terry A."/>
            <person name="Shapiro H."/>
            <person name="Lindquist E."/>
            <person name="Kapitonov V.V."/>
            <person name="Jurka J."/>
            <person name="Genikhovich G."/>
            <person name="Grigoriev I.V."/>
            <person name="Lucas S.M."/>
            <person name="Steele R.E."/>
            <person name="Finnerty J.R."/>
            <person name="Technau U."/>
            <person name="Martindale M.Q."/>
            <person name="Rokhsar D.S."/>
        </authorList>
    </citation>
    <scope>NUCLEOTIDE SEQUENCE [LARGE SCALE GENOMIC DNA]</scope>
    <source>
        <strain evidence="2">CH2 X CH6</strain>
    </source>
</reference>
<dbReference type="InParanoid" id="A7RI61"/>
<dbReference type="eggNOG" id="ENOG502S58D">
    <property type="taxonomic scope" value="Eukaryota"/>
</dbReference>
<keyword evidence="2" id="KW-1185">Reference proteome</keyword>
<accession>A7RI61</accession>
<dbReference type="HOGENOM" id="CLU_1002017_0_0_1"/>
<dbReference type="EMBL" id="DS469511">
    <property type="protein sequence ID" value="EDO49096.1"/>
    <property type="molecule type" value="Genomic_DNA"/>
</dbReference>
<sequence length="304" mass="35520">MPRTQRPRVPSASSTSLNSPFSFQALVDFDATKSLLRSRSDCFLESKRSQDKERQRKILDESTVWDIQPPDFRLQLYQPKPVKRNSRAAMLKNYNEEDWRLQHSDRRRERVVFERVPLPKILQNGSGKSRTFVTSFRVPDSHASKIMFVKEGKFNPGSYKTPGPHMFRGDDFRPLIPPSHYGKPEFETFYKHDPQGLKAKSQGLRVLCEAYRDLQMQSPDGYQKQMISYKAPDPKWDAQLMLPQGVYRKHHSAPSALMHQIEKQLPWCPDRDKIEPIMRPDIYDYKTKDWIAVTGHSPEEATRI</sequence>
<protein>
    <submittedName>
        <fullName evidence="1">Uncharacterized protein</fullName>
    </submittedName>
</protein>
<dbReference type="OMA" id="KMKVNVW"/>
<dbReference type="Proteomes" id="UP000001593">
    <property type="component" value="Unassembled WGS sequence"/>
</dbReference>